<dbReference type="SUPFAM" id="SSF51004">
    <property type="entry name" value="C-terminal (heme d1) domain of cytochrome cd1-nitrite reductase"/>
    <property type="match status" value="1"/>
</dbReference>
<keyword evidence="1" id="KW-0472">Membrane</keyword>
<name>A0AAW9DME2_ACIAO</name>
<organism evidence="2 3">
    <name type="scientific">Acidiphilium acidophilum</name>
    <name type="common">Thiobacillus acidophilus</name>
    <dbReference type="NCBI Taxonomy" id="76588"/>
    <lineage>
        <taxon>Bacteria</taxon>
        <taxon>Pseudomonadati</taxon>
        <taxon>Pseudomonadota</taxon>
        <taxon>Alphaproteobacteria</taxon>
        <taxon>Acetobacterales</taxon>
        <taxon>Acidocellaceae</taxon>
        <taxon>Acidiphilium</taxon>
    </lineage>
</organism>
<dbReference type="AlphaFoldDB" id="A0AAW9DME2"/>
<sequence>MFISYLEREYLNDGAMRYRQRIPGLVRWINLMSLLTAQFVATMLSDTVGADKEPLPKMRRCRIFAVTVLLVTFMCLAAGSHQALAAPLPLQIAHPDVPLGGKPNRFDYETVDPRHRLLFVAHLGSGVVTVFDLRTNRVITNIKGVPAVHGVLAVPSLDEVFASATGQNRLDVISEKTFHVIAHAPAGVYPDGMTYAPPEHELLISDEAGKTETVVDTRNNKRMATIAMGGEVGNSQYDPVTGFVFVDVQTRDEIVSIDPKTNRIIYRYRLPAICKDDHSLLLDAPARLAFVACDDNAKLLVLDMRTMHVLSVYKTGSGPDVLAFDAALRRLYVASESGVVAIFQLQGNGLHLLGRSYLAYEAHSVAVDPRTHWAYFPLQDVGGMGVMRIMAPAL</sequence>
<dbReference type="InterPro" id="IPR015943">
    <property type="entry name" value="WD40/YVTN_repeat-like_dom_sf"/>
</dbReference>
<gene>
    <name evidence="2" type="ORF">SIL87_01240</name>
</gene>
<dbReference type="Gene3D" id="2.130.10.10">
    <property type="entry name" value="YVTN repeat-like/Quinoprotein amine dehydrogenase"/>
    <property type="match status" value="2"/>
</dbReference>
<keyword evidence="1" id="KW-1133">Transmembrane helix</keyword>
<dbReference type="Proteomes" id="UP001279553">
    <property type="component" value="Unassembled WGS sequence"/>
</dbReference>
<keyword evidence="3" id="KW-1185">Reference proteome</keyword>
<evidence type="ECO:0000256" key="1">
    <source>
        <dbReference type="SAM" id="Phobius"/>
    </source>
</evidence>
<dbReference type="RefSeq" id="WP_319612472.1">
    <property type="nucleotide sequence ID" value="NZ_JAWXYB010000002.1"/>
</dbReference>
<dbReference type="InterPro" id="IPR051200">
    <property type="entry name" value="Host-pathogen_enzymatic-act"/>
</dbReference>
<evidence type="ECO:0000313" key="2">
    <source>
        <dbReference type="EMBL" id="MDX5929390.1"/>
    </source>
</evidence>
<reference evidence="2 3" key="1">
    <citation type="submission" date="2023-11" db="EMBL/GenBank/DDBJ databases">
        <title>MicrobeMod: A computational toolkit for identifying prokaryotic methylation and restriction-modification with nanopore sequencing.</title>
        <authorList>
            <person name="Crits-Christoph A."/>
            <person name="Kang S.C."/>
            <person name="Lee H."/>
            <person name="Ostrov N."/>
        </authorList>
    </citation>
    <scope>NUCLEOTIDE SEQUENCE [LARGE SCALE GENOMIC DNA]</scope>
    <source>
        <strain evidence="2 3">DSMZ 700</strain>
    </source>
</reference>
<dbReference type="PANTHER" id="PTHR47197:SF3">
    <property type="entry name" value="DIHYDRO-HEME D1 DEHYDROGENASE"/>
    <property type="match status" value="1"/>
</dbReference>
<dbReference type="InterPro" id="IPR011048">
    <property type="entry name" value="Haem_d1_sf"/>
</dbReference>
<accession>A0AAW9DME2</accession>
<dbReference type="EMBL" id="JAWXYB010000002">
    <property type="protein sequence ID" value="MDX5929390.1"/>
    <property type="molecule type" value="Genomic_DNA"/>
</dbReference>
<dbReference type="PANTHER" id="PTHR47197">
    <property type="entry name" value="PROTEIN NIRF"/>
    <property type="match status" value="1"/>
</dbReference>
<feature type="transmembrane region" description="Helical" evidence="1">
    <location>
        <begin position="61"/>
        <end position="79"/>
    </location>
</feature>
<evidence type="ECO:0000313" key="3">
    <source>
        <dbReference type="Proteomes" id="UP001279553"/>
    </source>
</evidence>
<proteinExistence type="predicted"/>
<comment type="caution">
    <text evidence="2">The sequence shown here is derived from an EMBL/GenBank/DDBJ whole genome shotgun (WGS) entry which is preliminary data.</text>
</comment>
<keyword evidence="1" id="KW-0812">Transmembrane</keyword>
<protein>
    <submittedName>
        <fullName evidence="2">YncE family protein</fullName>
    </submittedName>
</protein>